<comment type="caution">
    <text evidence="2">The sequence shown here is derived from an EMBL/GenBank/DDBJ whole genome shotgun (WGS) entry which is preliminary data.</text>
</comment>
<gene>
    <name evidence="2" type="ORF">NKR19_g4540</name>
</gene>
<dbReference type="AlphaFoldDB" id="A0AA38RM86"/>
<sequence>MCFIIYTLHTLCRHRQYSSTFLCQIARGSASHQVTEYTLTETRFLPDADNQPVHGQEATGPACPKRYPTRPVDTFCEACKRSQLKKQAFGEDDPVVASASERRNFSQPCSSQNQN</sequence>
<proteinExistence type="predicted"/>
<dbReference type="Proteomes" id="UP001174691">
    <property type="component" value="Unassembled WGS sequence"/>
</dbReference>
<feature type="compositionally biased region" description="Polar residues" evidence="1">
    <location>
        <begin position="105"/>
        <end position="115"/>
    </location>
</feature>
<evidence type="ECO:0000313" key="3">
    <source>
        <dbReference type="Proteomes" id="UP001174691"/>
    </source>
</evidence>
<feature type="region of interest" description="Disordered" evidence="1">
    <location>
        <begin position="87"/>
        <end position="115"/>
    </location>
</feature>
<evidence type="ECO:0000256" key="1">
    <source>
        <dbReference type="SAM" id="MobiDB-lite"/>
    </source>
</evidence>
<keyword evidence="3" id="KW-1185">Reference proteome</keyword>
<dbReference type="EMBL" id="JANBVN010000057">
    <property type="protein sequence ID" value="KAJ9152306.1"/>
    <property type="molecule type" value="Genomic_DNA"/>
</dbReference>
<protein>
    <submittedName>
        <fullName evidence="2">Uncharacterized protein</fullName>
    </submittedName>
</protein>
<evidence type="ECO:0000313" key="2">
    <source>
        <dbReference type="EMBL" id="KAJ9152306.1"/>
    </source>
</evidence>
<reference evidence="2" key="1">
    <citation type="submission" date="2022-07" db="EMBL/GenBank/DDBJ databases">
        <title>Fungi with potential for degradation of polypropylene.</title>
        <authorList>
            <person name="Gostincar C."/>
        </authorList>
    </citation>
    <scope>NUCLEOTIDE SEQUENCE</scope>
    <source>
        <strain evidence="2">EXF-13287</strain>
    </source>
</reference>
<name>A0AA38RM86_9PEZI</name>
<feature type="region of interest" description="Disordered" evidence="1">
    <location>
        <begin position="45"/>
        <end position="66"/>
    </location>
</feature>
<accession>A0AA38RM86</accession>
<organism evidence="2 3">
    <name type="scientific">Coniochaeta hoffmannii</name>
    <dbReference type="NCBI Taxonomy" id="91930"/>
    <lineage>
        <taxon>Eukaryota</taxon>
        <taxon>Fungi</taxon>
        <taxon>Dikarya</taxon>
        <taxon>Ascomycota</taxon>
        <taxon>Pezizomycotina</taxon>
        <taxon>Sordariomycetes</taxon>
        <taxon>Sordariomycetidae</taxon>
        <taxon>Coniochaetales</taxon>
        <taxon>Coniochaetaceae</taxon>
        <taxon>Coniochaeta</taxon>
    </lineage>
</organism>